<feature type="region of interest" description="Disordered" evidence="1">
    <location>
        <begin position="1"/>
        <end position="43"/>
    </location>
</feature>
<evidence type="ECO:0000256" key="1">
    <source>
        <dbReference type="SAM" id="MobiDB-lite"/>
    </source>
</evidence>
<reference evidence="2 3" key="1">
    <citation type="journal article" date="2018" name="Front. Plant Sci.">
        <title>Red Clover (Trifolium pratense) and Zigzag Clover (T. medium) - A Picture of Genomic Similarities and Differences.</title>
        <authorList>
            <person name="Dluhosova J."/>
            <person name="Istvanek J."/>
            <person name="Nedelnik J."/>
            <person name="Repkova J."/>
        </authorList>
    </citation>
    <scope>NUCLEOTIDE SEQUENCE [LARGE SCALE GENOMIC DNA]</scope>
    <source>
        <strain evidence="3">cv. 10/8</strain>
        <tissue evidence="2">Leaf</tissue>
    </source>
</reference>
<proteinExistence type="predicted"/>
<dbReference type="EMBL" id="LXQA010097834">
    <property type="protein sequence ID" value="MCI15756.1"/>
    <property type="molecule type" value="Genomic_DNA"/>
</dbReference>
<dbReference type="Proteomes" id="UP000265520">
    <property type="component" value="Unassembled WGS sequence"/>
</dbReference>
<feature type="non-terminal residue" evidence="2">
    <location>
        <position position="1"/>
    </location>
</feature>
<accession>A0A392PWS5</accession>
<evidence type="ECO:0000313" key="3">
    <source>
        <dbReference type="Proteomes" id="UP000265520"/>
    </source>
</evidence>
<dbReference type="AlphaFoldDB" id="A0A392PWS5"/>
<organism evidence="2 3">
    <name type="scientific">Trifolium medium</name>
    <dbReference type="NCBI Taxonomy" id="97028"/>
    <lineage>
        <taxon>Eukaryota</taxon>
        <taxon>Viridiplantae</taxon>
        <taxon>Streptophyta</taxon>
        <taxon>Embryophyta</taxon>
        <taxon>Tracheophyta</taxon>
        <taxon>Spermatophyta</taxon>
        <taxon>Magnoliopsida</taxon>
        <taxon>eudicotyledons</taxon>
        <taxon>Gunneridae</taxon>
        <taxon>Pentapetalae</taxon>
        <taxon>rosids</taxon>
        <taxon>fabids</taxon>
        <taxon>Fabales</taxon>
        <taxon>Fabaceae</taxon>
        <taxon>Papilionoideae</taxon>
        <taxon>50 kb inversion clade</taxon>
        <taxon>NPAAA clade</taxon>
        <taxon>Hologalegina</taxon>
        <taxon>IRL clade</taxon>
        <taxon>Trifolieae</taxon>
        <taxon>Trifolium</taxon>
    </lineage>
</organism>
<sequence length="56" mass="6236">INEEGISLLILPKNRNRSAMPGRGDGKRNDSEKRNGDSQCFTPRPTRCANLGMLYS</sequence>
<name>A0A392PWS5_9FABA</name>
<comment type="caution">
    <text evidence="2">The sequence shown here is derived from an EMBL/GenBank/DDBJ whole genome shotgun (WGS) entry which is preliminary data.</text>
</comment>
<keyword evidence="3" id="KW-1185">Reference proteome</keyword>
<evidence type="ECO:0000313" key="2">
    <source>
        <dbReference type="EMBL" id="MCI15756.1"/>
    </source>
</evidence>
<protein>
    <submittedName>
        <fullName evidence="2">Uncharacterized protein</fullName>
    </submittedName>
</protein>
<feature type="compositionally biased region" description="Basic and acidic residues" evidence="1">
    <location>
        <begin position="24"/>
        <end position="36"/>
    </location>
</feature>